<dbReference type="AlphaFoldDB" id="A0A8S0VTU6"/>
<comment type="caution">
    <text evidence="1">The sequence shown here is derived from an EMBL/GenBank/DDBJ whole genome shotgun (WGS) entry which is preliminary data.</text>
</comment>
<evidence type="ECO:0000313" key="1">
    <source>
        <dbReference type="EMBL" id="CAA7261040.1"/>
    </source>
</evidence>
<evidence type="ECO:0000313" key="2">
    <source>
        <dbReference type="Proteomes" id="UP000467700"/>
    </source>
</evidence>
<name>A0A8S0VTU6_CYCAE</name>
<proteinExistence type="predicted"/>
<dbReference type="EMBL" id="CACVBS010000031">
    <property type="protein sequence ID" value="CAA7261040.1"/>
    <property type="molecule type" value="Genomic_DNA"/>
</dbReference>
<organism evidence="1 2">
    <name type="scientific">Cyclocybe aegerita</name>
    <name type="common">Black poplar mushroom</name>
    <name type="synonym">Agrocybe aegerita</name>
    <dbReference type="NCBI Taxonomy" id="1973307"/>
    <lineage>
        <taxon>Eukaryota</taxon>
        <taxon>Fungi</taxon>
        <taxon>Dikarya</taxon>
        <taxon>Basidiomycota</taxon>
        <taxon>Agaricomycotina</taxon>
        <taxon>Agaricomycetes</taxon>
        <taxon>Agaricomycetidae</taxon>
        <taxon>Agaricales</taxon>
        <taxon>Agaricineae</taxon>
        <taxon>Bolbitiaceae</taxon>
        <taxon>Cyclocybe</taxon>
    </lineage>
</organism>
<gene>
    <name evidence="1" type="ORF">AAE3_LOCUS3147</name>
</gene>
<reference evidence="1 2" key="1">
    <citation type="submission" date="2020-01" db="EMBL/GenBank/DDBJ databases">
        <authorList>
            <person name="Gupta K D."/>
        </authorList>
    </citation>
    <scope>NUCLEOTIDE SEQUENCE [LARGE SCALE GENOMIC DNA]</scope>
</reference>
<keyword evidence="2" id="KW-1185">Reference proteome</keyword>
<evidence type="ECO:0008006" key="3">
    <source>
        <dbReference type="Google" id="ProtNLM"/>
    </source>
</evidence>
<dbReference type="Proteomes" id="UP000467700">
    <property type="component" value="Unassembled WGS sequence"/>
</dbReference>
<dbReference type="OrthoDB" id="3058706at2759"/>
<accession>A0A8S0VTU6</accession>
<protein>
    <recommendedName>
        <fullName evidence="3">F-box domain-containing protein</fullName>
    </recommendedName>
</protein>
<sequence>MEAASRVEARLSPIHNLDEDLLLNIFMINANMDEDPPEDRKSIQHWGPRALTVTLNVSHVCRFWRQAMLSSPSLWGRLIDLDYLILLKEEWKREIIRRTGTSLLHVKGDHTSNNPAFLPFLAYVLDVHWARIEILHVSAYFENSYKGDLWSPIARPSKVLRTFRVALGALEKPIQSSQTLFGNDAPNLCDLELTAPFQANLYMSSSWLSQLRHLEVSGATLTPRPTLLVWLEKLGDMPLLRTLRLYSAFQSVLEDPMLLNVVLY</sequence>